<dbReference type="CDD" id="cd02869">
    <property type="entry name" value="PseudoU_synth_RluA_like"/>
    <property type="match status" value="1"/>
</dbReference>
<dbReference type="Proteomes" id="UP000830116">
    <property type="component" value="Chromosome"/>
</dbReference>
<dbReference type="PANTHER" id="PTHR21600:SF83">
    <property type="entry name" value="PSEUDOURIDYLATE SYNTHASE RPUSD4, MITOCHONDRIAL"/>
    <property type="match status" value="1"/>
</dbReference>
<reference evidence="4" key="1">
    <citation type="submission" date="2022-03" db="EMBL/GenBank/DDBJ databases">
        <title>Genome Identification and Characterization of new species Bdellovibrio reynosense LBG001 sp. nov. from a Mexico soil sample.</title>
        <authorList>
            <person name="Camilli A."/>
            <person name="Ajao Y."/>
            <person name="Guo X."/>
        </authorList>
    </citation>
    <scope>NUCLEOTIDE SEQUENCE</scope>
    <source>
        <strain evidence="4">LBG001</strain>
    </source>
</reference>
<evidence type="ECO:0000256" key="1">
    <source>
        <dbReference type="ARBA" id="ARBA00010876"/>
    </source>
</evidence>
<gene>
    <name evidence="4" type="ORF">MNR06_06220</name>
</gene>
<organism evidence="4 5">
    <name type="scientific">Bdellovibrio reynosensis</name>
    <dbReference type="NCBI Taxonomy" id="2835041"/>
    <lineage>
        <taxon>Bacteria</taxon>
        <taxon>Pseudomonadati</taxon>
        <taxon>Bdellovibrionota</taxon>
        <taxon>Bdellovibrionia</taxon>
        <taxon>Bdellovibrionales</taxon>
        <taxon>Pseudobdellovibrionaceae</taxon>
        <taxon>Bdellovibrio</taxon>
    </lineage>
</organism>
<dbReference type="InterPro" id="IPR006145">
    <property type="entry name" value="PsdUridine_synth_RsuA/RluA"/>
</dbReference>
<dbReference type="RefSeq" id="WP_243540170.1">
    <property type="nucleotide sequence ID" value="NZ_CP093442.1"/>
</dbReference>
<evidence type="ECO:0000259" key="3">
    <source>
        <dbReference type="Pfam" id="PF00849"/>
    </source>
</evidence>
<dbReference type="PROSITE" id="PS01129">
    <property type="entry name" value="PSI_RLU"/>
    <property type="match status" value="1"/>
</dbReference>
<dbReference type="InterPro" id="IPR020103">
    <property type="entry name" value="PsdUridine_synth_cat_dom_sf"/>
</dbReference>
<evidence type="ECO:0000313" key="5">
    <source>
        <dbReference type="Proteomes" id="UP000830116"/>
    </source>
</evidence>
<name>A0ABY4CFJ1_9BACT</name>
<accession>A0ABY4CFJ1</accession>
<dbReference type="PANTHER" id="PTHR21600">
    <property type="entry name" value="MITOCHONDRIAL RNA PSEUDOURIDINE SYNTHASE"/>
    <property type="match status" value="1"/>
</dbReference>
<comment type="similarity">
    <text evidence="1">Belongs to the pseudouridine synthase RluA family.</text>
</comment>
<dbReference type="Gene3D" id="3.30.2350.10">
    <property type="entry name" value="Pseudouridine synthase"/>
    <property type="match status" value="1"/>
</dbReference>
<proteinExistence type="inferred from homology"/>
<keyword evidence="5" id="KW-1185">Reference proteome</keyword>
<evidence type="ECO:0000313" key="4">
    <source>
        <dbReference type="EMBL" id="UOF02546.1"/>
    </source>
</evidence>
<protein>
    <submittedName>
        <fullName evidence="4">RluA family pseudouridine synthase</fullName>
    </submittedName>
</protein>
<feature type="domain" description="Pseudouridine synthase RsuA/RluA-like" evidence="3">
    <location>
        <begin position="21"/>
        <end position="172"/>
    </location>
</feature>
<keyword evidence="2" id="KW-0413">Isomerase</keyword>
<dbReference type="InterPro" id="IPR006224">
    <property type="entry name" value="PsdUridine_synth_RluA-like_CS"/>
</dbReference>
<sequence>MKKIPKKYQPKGFEILHEDLDVIVGNKAPGILTVAAKWERENTVHGVLNQYIRKGNPRSTKSVFVVHRLDQATSGVLIFAKTEEVQQFLKNNWKDTKKTYYAIVHGKMEKKSGRIQSYLTEDEDYVVHSSKTSEEGKLAITEYEVLKETDKFSLVKVNLVTGKKNQIRVHFAGEGHPLVGDSKYGKPNASFKDLRLHSAELEFTHPHSKKRMNIKAPVPAYFRSLIDFEY</sequence>
<dbReference type="SUPFAM" id="SSF55120">
    <property type="entry name" value="Pseudouridine synthase"/>
    <property type="match status" value="1"/>
</dbReference>
<dbReference type="InterPro" id="IPR050188">
    <property type="entry name" value="RluA_PseudoU_synthase"/>
</dbReference>
<dbReference type="Pfam" id="PF00849">
    <property type="entry name" value="PseudoU_synth_2"/>
    <property type="match status" value="1"/>
</dbReference>
<evidence type="ECO:0000256" key="2">
    <source>
        <dbReference type="ARBA" id="ARBA00023235"/>
    </source>
</evidence>
<dbReference type="EMBL" id="CP093442">
    <property type="protein sequence ID" value="UOF02546.1"/>
    <property type="molecule type" value="Genomic_DNA"/>
</dbReference>